<evidence type="ECO:0000313" key="2">
    <source>
        <dbReference type="Proteomes" id="UP000001514"/>
    </source>
</evidence>
<proteinExistence type="predicted"/>
<dbReference type="EMBL" id="GL377587">
    <property type="protein sequence ID" value="EFJ25418.1"/>
    <property type="molecule type" value="Genomic_DNA"/>
</dbReference>
<sequence length="360" mass="40236">MMTRKKAKLVLDDVTRRRRLRQGPFLVCDGVSGEEAKALLNYEEITSYGVQYENGSLLVCGDNTHFHGQARMWMAATLIPETGMRRKVDFGAKSSDGFVEPIVVGEVAFTSEDDAILEKNSLALESVNLVFGFSLETRSGASASPTKMTFPAEEVFKHPALEDFVLERQGTAFEIDLEGFVEHMNSCTDIASIQKVAHDKYHLLPCHGSHTEKMPTLFSLVVDGATNSGLINMKTIVKVRNFWMILEREGREFMVVNKKTISASTIKLHPLGNIEVETVPSAREVWLPWIPARKYQAAVAAPQTTTTPAENNARTEIKSDVGGGKKEWKFQAEMFDKNKKSWASKELHHPSMNVFPNKEL</sequence>
<organism evidence="2">
    <name type="scientific">Selaginella moellendorffii</name>
    <name type="common">Spikemoss</name>
    <dbReference type="NCBI Taxonomy" id="88036"/>
    <lineage>
        <taxon>Eukaryota</taxon>
        <taxon>Viridiplantae</taxon>
        <taxon>Streptophyta</taxon>
        <taxon>Embryophyta</taxon>
        <taxon>Tracheophyta</taxon>
        <taxon>Lycopodiopsida</taxon>
        <taxon>Selaginellales</taxon>
        <taxon>Selaginellaceae</taxon>
        <taxon>Selaginella</taxon>
    </lineage>
</organism>
<dbReference type="KEGG" id="smo:SELMODRAFT_414092"/>
<gene>
    <name evidence="1" type="ORF">SELMODRAFT_414092</name>
</gene>
<dbReference type="Gramene" id="EFJ25418">
    <property type="protein sequence ID" value="EFJ25418"/>
    <property type="gene ID" value="SELMODRAFT_414092"/>
</dbReference>
<dbReference type="AlphaFoldDB" id="D8RRL9"/>
<evidence type="ECO:0000313" key="1">
    <source>
        <dbReference type="EMBL" id="EFJ25418.1"/>
    </source>
</evidence>
<name>D8RRL9_SELML</name>
<dbReference type="HOGENOM" id="CLU_770298_0_0_1"/>
<accession>D8RRL9</accession>
<protein>
    <submittedName>
        <fullName evidence="1">Uncharacterized protein</fullName>
    </submittedName>
</protein>
<reference evidence="1 2" key="1">
    <citation type="journal article" date="2011" name="Science">
        <title>The Selaginella genome identifies genetic changes associated with the evolution of vascular plants.</title>
        <authorList>
            <person name="Banks J.A."/>
            <person name="Nishiyama T."/>
            <person name="Hasebe M."/>
            <person name="Bowman J.L."/>
            <person name="Gribskov M."/>
            <person name="dePamphilis C."/>
            <person name="Albert V.A."/>
            <person name="Aono N."/>
            <person name="Aoyama T."/>
            <person name="Ambrose B.A."/>
            <person name="Ashton N.W."/>
            <person name="Axtell M.J."/>
            <person name="Barker E."/>
            <person name="Barker M.S."/>
            <person name="Bennetzen J.L."/>
            <person name="Bonawitz N.D."/>
            <person name="Chapple C."/>
            <person name="Cheng C."/>
            <person name="Correa L.G."/>
            <person name="Dacre M."/>
            <person name="DeBarry J."/>
            <person name="Dreyer I."/>
            <person name="Elias M."/>
            <person name="Engstrom E.M."/>
            <person name="Estelle M."/>
            <person name="Feng L."/>
            <person name="Finet C."/>
            <person name="Floyd S.K."/>
            <person name="Frommer W.B."/>
            <person name="Fujita T."/>
            <person name="Gramzow L."/>
            <person name="Gutensohn M."/>
            <person name="Harholt J."/>
            <person name="Hattori M."/>
            <person name="Heyl A."/>
            <person name="Hirai T."/>
            <person name="Hiwatashi Y."/>
            <person name="Ishikawa M."/>
            <person name="Iwata M."/>
            <person name="Karol K.G."/>
            <person name="Koehler B."/>
            <person name="Kolukisaoglu U."/>
            <person name="Kubo M."/>
            <person name="Kurata T."/>
            <person name="Lalonde S."/>
            <person name="Li K."/>
            <person name="Li Y."/>
            <person name="Litt A."/>
            <person name="Lyons E."/>
            <person name="Manning G."/>
            <person name="Maruyama T."/>
            <person name="Michael T.P."/>
            <person name="Mikami K."/>
            <person name="Miyazaki S."/>
            <person name="Morinaga S."/>
            <person name="Murata T."/>
            <person name="Mueller-Roeber B."/>
            <person name="Nelson D.R."/>
            <person name="Obara M."/>
            <person name="Oguri Y."/>
            <person name="Olmstead R.G."/>
            <person name="Onodera N."/>
            <person name="Petersen B.L."/>
            <person name="Pils B."/>
            <person name="Prigge M."/>
            <person name="Rensing S.A."/>
            <person name="Riano-Pachon D.M."/>
            <person name="Roberts A.W."/>
            <person name="Sato Y."/>
            <person name="Scheller H.V."/>
            <person name="Schulz B."/>
            <person name="Schulz C."/>
            <person name="Shakirov E.V."/>
            <person name="Shibagaki N."/>
            <person name="Shinohara N."/>
            <person name="Shippen D.E."/>
            <person name="Soerensen I."/>
            <person name="Sotooka R."/>
            <person name="Sugimoto N."/>
            <person name="Sugita M."/>
            <person name="Sumikawa N."/>
            <person name="Tanurdzic M."/>
            <person name="Theissen G."/>
            <person name="Ulvskov P."/>
            <person name="Wakazuki S."/>
            <person name="Weng J.K."/>
            <person name="Willats W.W."/>
            <person name="Wipf D."/>
            <person name="Wolf P.G."/>
            <person name="Yang L."/>
            <person name="Zimmer A.D."/>
            <person name="Zhu Q."/>
            <person name="Mitros T."/>
            <person name="Hellsten U."/>
            <person name="Loque D."/>
            <person name="Otillar R."/>
            <person name="Salamov A."/>
            <person name="Schmutz J."/>
            <person name="Shapiro H."/>
            <person name="Lindquist E."/>
            <person name="Lucas S."/>
            <person name="Rokhsar D."/>
            <person name="Grigoriev I.V."/>
        </authorList>
    </citation>
    <scope>NUCLEOTIDE SEQUENCE [LARGE SCALE GENOMIC DNA]</scope>
</reference>
<dbReference type="InParanoid" id="D8RRL9"/>
<dbReference type="Proteomes" id="UP000001514">
    <property type="component" value="Unassembled WGS sequence"/>
</dbReference>
<keyword evidence="2" id="KW-1185">Reference proteome</keyword>